<dbReference type="Pfam" id="PF08000">
    <property type="entry name" value="bPH_1"/>
    <property type="match status" value="1"/>
</dbReference>
<proteinExistence type="predicted"/>
<dbReference type="InterPro" id="IPR012544">
    <property type="entry name" value="PHb"/>
</dbReference>
<dbReference type="PANTHER" id="PTHR35796:SF3">
    <property type="entry name" value="BHLH DOMAIN-CONTAINING PROTEIN"/>
    <property type="match status" value="1"/>
</dbReference>
<reference evidence="2" key="1">
    <citation type="journal article" date="2012" name="PLoS ONE">
        <title>Gene sets for utilization of primary and secondary nutrition supplies in the distal gut of endangered iberian lynx.</title>
        <authorList>
            <person name="Alcaide M."/>
            <person name="Messina E."/>
            <person name="Richter M."/>
            <person name="Bargiela R."/>
            <person name="Peplies J."/>
            <person name="Huws S.A."/>
            <person name="Newbold C.J."/>
            <person name="Golyshin P.N."/>
            <person name="Simon M.A."/>
            <person name="Lopez G."/>
            <person name="Yakimov M.M."/>
            <person name="Ferrer M."/>
        </authorList>
    </citation>
    <scope>NUCLEOTIDE SEQUENCE</scope>
</reference>
<sequence>MGLINALFGNASEVNADSLQKEYAPLLCEGEQIEYAFKLMGDKFVFTNKRLIIQDTQGLSGKKREYHSIPYRSIDHFSIETAGSFDADAEMKLWVKGMDAPIELQFGRDANIMEIQRTLAKCVL</sequence>
<dbReference type="SUPFAM" id="SSF50729">
    <property type="entry name" value="PH domain-like"/>
    <property type="match status" value="1"/>
</dbReference>
<evidence type="ECO:0000313" key="2">
    <source>
        <dbReference type="EMBL" id="EJW94182.1"/>
    </source>
</evidence>
<protein>
    <submittedName>
        <fullName evidence="2">Protein containing DUF1696</fullName>
    </submittedName>
</protein>
<evidence type="ECO:0000259" key="1">
    <source>
        <dbReference type="Pfam" id="PF08000"/>
    </source>
</evidence>
<dbReference type="InterPro" id="IPR037063">
    <property type="entry name" value="PHb_sf"/>
</dbReference>
<gene>
    <name evidence="2" type="ORF">EVA_17704</name>
</gene>
<accession>J9FX74</accession>
<dbReference type="Gene3D" id="2.30.29.50">
    <property type="entry name" value="Bacterial Pleckstrin homology domain"/>
    <property type="match status" value="1"/>
</dbReference>
<dbReference type="AlphaFoldDB" id="J9FX74"/>
<organism evidence="2">
    <name type="scientific">gut metagenome</name>
    <dbReference type="NCBI Taxonomy" id="749906"/>
    <lineage>
        <taxon>unclassified sequences</taxon>
        <taxon>metagenomes</taxon>
        <taxon>organismal metagenomes</taxon>
    </lineage>
</organism>
<dbReference type="EMBL" id="AMCI01006520">
    <property type="protein sequence ID" value="EJW94182.1"/>
    <property type="molecule type" value="Genomic_DNA"/>
</dbReference>
<name>J9FX74_9ZZZZ</name>
<dbReference type="PANTHER" id="PTHR35796">
    <property type="entry name" value="HYPOTHETICAL CYTOSOLIC PROTEIN"/>
    <property type="match status" value="1"/>
</dbReference>
<dbReference type="CDD" id="cd13225">
    <property type="entry name" value="PH-like_bacteria"/>
    <property type="match status" value="1"/>
</dbReference>
<feature type="domain" description="Bacterial Pleckstrin homology" evidence="1">
    <location>
        <begin position="2"/>
        <end position="123"/>
    </location>
</feature>
<comment type="caution">
    <text evidence="2">The sequence shown here is derived from an EMBL/GenBank/DDBJ whole genome shotgun (WGS) entry which is preliminary data.</text>
</comment>